<reference evidence="2 3" key="1">
    <citation type="journal article" date="2019" name="Int. J. Syst. Evol. Microbiol.">
        <title>The Global Catalogue of Microorganisms (GCM) 10K type strain sequencing project: providing services to taxonomists for standard genome sequencing and annotation.</title>
        <authorList>
            <consortium name="The Broad Institute Genomics Platform"/>
            <consortium name="The Broad Institute Genome Sequencing Center for Infectious Disease"/>
            <person name="Wu L."/>
            <person name="Ma J."/>
        </authorList>
    </citation>
    <scope>NUCLEOTIDE SEQUENCE [LARGE SCALE GENOMIC DNA]</scope>
    <source>
        <strain evidence="2 3">JCM 9088</strain>
    </source>
</reference>
<accession>A0ABN3WP58</accession>
<dbReference type="Proteomes" id="UP001500403">
    <property type="component" value="Unassembled WGS sequence"/>
</dbReference>
<sequence length="83" mass="8587">MEAVLPGHGPAATRVAVLLGPAAARRRAGAPLPPAERADADRVTASARAAPGEDAFSEEYERGARLGPAEALHRARTEHSPGR</sequence>
<dbReference type="EMBL" id="BAAAUD010000002">
    <property type="protein sequence ID" value="GAA2920857.1"/>
    <property type="molecule type" value="Genomic_DNA"/>
</dbReference>
<feature type="compositionally biased region" description="Basic and acidic residues" evidence="1">
    <location>
        <begin position="71"/>
        <end position="83"/>
    </location>
</feature>
<comment type="caution">
    <text evidence="2">The sequence shown here is derived from an EMBL/GenBank/DDBJ whole genome shotgun (WGS) entry which is preliminary data.</text>
</comment>
<evidence type="ECO:0000313" key="2">
    <source>
        <dbReference type="EMBL" id="GAA2920857.1"/>
    </source>
</evidence>
<evidence type="ECO:0000313" key="3">
    <source>
        <dbReference type="Proteomes" id="UP001500403"/>
    </source>
</evidence>
<keyword evidence="3" id="KW-1185">Reference proteome</keyword>
<evidence type="ECO:0000256" key="1">
    <source>
        <dbReference type="SAM" id="MobiDB-lite"/>
    </source>
</evidence>
<feature type="region of interest" description="Disordered" evidence="1">
    <location>
        <begin position="25"/>
        <end position="83"/>
    </location>
</feature>
<gene>
    <name evidence="2" type="ORF">GCM10010446_01080</name>
</gene>
<organism evidence="2 3">
    <name type="scientific">Streptomyces enissocaesilis</name>
    <dbReference type="NCBI Taxonomy" id="332589"/>
    <lineage>
        <taxon>Bacteria</taxon>
        <taxon>Bacillati</taxon>
        <taxon>Actinomycetota</taxon>
        <taxon>Actinomycetes</taxon>
        <taxon>Kitasatosporales</taxon>
        <taxon>Streptomycetaceae</taxon>
        <taxon>Streptomyces</taxon>
        <taxon>Streptomyces rochei group</taxon>
    </lineage>
</organism>
<protein>
    <submittedName>
        <fullName evidence="2">Uncharacterized protein</fullName>
    </submittedName>
</protein>
<dbReference type="RefSeq" id="WP_425577082.1">
    <property type="nucleotide sequence ID" value="NZ_BAAAUD010000002.1"/>
</dbReference>
<name>A0ABN3WP58_9ACTN</name>
<proteinExistence type="predicted"/>